<evidence type="ECO:0000256" key="1">
    <source>
        <dbReference type="SAM" id="Phobius"/>
    </source>
</evidence>
<proteinExistence type="predicted"/>
<name>A0ABV2TRH2_9FLAO</name>
<dbReference type="InterPro" id="IPR025698">
    <property type="entry name" value="2TM_dom"/>
</dbReference>
<sequence length="100" mass="12367">MESSDRENKYLRAKDRVAEIKKFYSNLISYAVFISFLAFINYYTNEWSYPWFLWAAFGWGIGLFFQALKVFQFNLLFGKNWEQRKIEEFMKEEENQRKWE</sequence>
<evidence type="ECO:0000313" key="3">
    <source>
        <dbReference type="EMBL" id="MET7027867.1"/>
    </source>
</evidence>
<protein>
    <submittedName>
        <fullName evidence="3">2TM domain-containing protein</fullName>
    </submittedName>
</protein>
<dbReference type="EMBL" id="JBEWYP010000001">
    <property type="protein sequence ID" value="MET7027867.1"/>
    <property type="molecule type" value="Genomic_DNA"/>
</dbReference>
<keyword evidence="1" id="KW-0812">Transmembrane</keyword>
<keyword evidence="1" id="KW-0472">Membrane</keyword>
<feature type="transmembrane region" description="Helical" evidence="1">
    <location>
        <begin position="23"/>
        <end position="43"/>
    </location>
</feature>
<evidence type="ECO:0000313" key="4">
    <source>
        <dbReference type="Proteomes" id="UP001549773"/>
    </source>
</evidence>
<dbReference type="Proteomes" id="UP001549773">
    <property type="component" value="Unassembled WGS sequence"/>
</dbReference>
<feature type="domain" description="2TM" evidence="2">
    <location>
        <begin position="12"/>
        <end position="91"/>
    </location>
</feature>
<comment type="caution">
    <text evidence="3">The sequence shown here is derived from an EMBL/GenBank/DDBJ whole genome shotgun (WGS) entry which is preliminary data.</text>
</comment>
<organism evidence="3 4">
    <name type="scientific">Sediminicola luteus</name>
    <dbReference type="NCBI Taxonomy" id="319238"/>
    <lineage>
        <taxon>Bacteria</taxon>
        <taxon>Pseudomonadati</taxon>
        <taxon>Bacteroidota</taxon>
        <taxon>Flavobacteriia</taxon>
        <taxon>Flavobacteriales</taxon>
        <taxon>Flavobacteriaceae</taxon>
        <taxon>Sediminicola</taxon>
    </lineage>
</organism>
<evidence type="ECO:0000259" key="2">
    <source>
        <dbReference type="Pfam" id="PF13239"/>
    </source>
</evidence>
<feature type="transmembrane region" description="Helical" evidence="1">
    <location>
        <begin position="49"/>
        <end position="71"/>
    </location>
</feature>
<keyword evidence="4" id="KW-1185">Reference proteome</keyword>
<reference evidence="3 4" key="1">
    <citation type="submission" date="2024-07" db="EMBL/GenBank/DDBJ databases">
        <title>The genome sequence of type strain Sediminicola luteus GDMCC 1.2596T.</title>
        <authorList>
            <person name="Liu Y."/>
        </authorList>
    </citation>
    <scope>NUCLEOTIDE SEQUENCE [LARGE SCALE GENOMIC DNA]</scope>
    <source>
        <strain evidence="3 4">GDMCC 1.2596</strain>
    </source>
</reference>
<dbReference type="Pfam" id="PF13239">
    <property type="entry name" value="2TM"/>
    <property type="match status" value="1"/>
</dbReference>
<keyword evidence="1" id="KW-1133">Transmembrane helix</keyword>
<accession>A0ABV2TRH2</accession>
<gene>
    <name evidence="3" type="ORF">ABXZ32_00580</name>
</gene>
<dbReference type="RefSeq" id="WP_354616750.1">
    <property type="nucleotide sequence ID" value="NZ_JBEWYP010000001.1"/>
</dbReference>